<comment type="caution">
    <text evidence="2">The sequence shown here is derived from an EMBL/GenBank/DDBJ whole genome shotgun (WGS) entry which is preliminary data.</text>
</comment>
<reference evidence="2" key="1">
    <citation type="submission" date="2023-07" db="EMBL/GenBank/DDBJ databases">
        <authorList>
            <consortium name="AG Swart"/>
            <person name="Singh M."/>
            <person name="Singh A."/>
            <person name="Seah K."/>
            <person name="Emmerich C."/>
        </authorList>
    </citation>
    <scope>NUCLEOTIDE SEQUENCE</scope>
    <source>
        <strain evidence="2">DP1</strain>
    </source>
</reference>
<dbReference type="Proteomes" id="UP001295684">
    <property type="component" value="Unassembled WGS sequence"/>
</dbReference>
<gene>
    <name evidence="2" type="ORF">ECRASSUSDP1_LOCUS5654</name>
</gene>
<protein>
    <submittedName>
        <fullName evidence="2">Uncharacterized protein</fullName>
    </submittedName>
</protein>
<accession>A0AAD1U917</accession>
<proteinExistence type="predicted"/>
<evidence type="ECO:0000313" key="3">
    <source>
        <dbReference type="Proteomes" id="UP001295684"/>
    </source>
</evidence>
<name>A0AAD1U917_EUPCR</name>
<dbReference type="AlphaFoldDB" id="A0AAD1U917"/>
<feature type="region of interest" description="Disordered" evidence="1">
    <location>
        <begin position="154"/>
        <end position="182"/>
    </location>
</feature>
<feature type="compositionally biased region" description="Basic residues" evidence="1">
    <location>
        <begin position="281"/>
        <end position="298"/>
    </location>
</feature>
<sequence length="446" mass="52022">MEDDCCSVGPDPSPVSLAPVKAKEYCSSLPKYKENKAKYTTKVKHNVKRIERMLHALDLKTDKFEKNRSDGPKSSFLNLFHANQEKSGMVYVNLKTYEDAKSSRNSLKSRMKKQANNEYNEFQGDEKVAMYSTNDFPRVKIELDKNIKITLSQKSSYLPQPKHKSASKQNNAAARSGRIRRHYSQEDRVTQLSNKEKYLKNKEINDKYSYKVEETSTYKKLKKFLLADQSKVHQFAMHEQNMRNFENQMNPGYKGFIRSKPFDKYKLSEDPLPMSLDDYAKKKKTKAKGKNSKKRRQKDKSSKVIQQNFSIAQNHTFGKITKRVDNFMRNSRMNQKKEKFQMSVDKPRRSYFASNYDDFHRTISSKLDNGKKSMQSTMQRPASSNFYSSKSDRIYNSALRSKLNKFQNSSTVSKRDSKTRNKYRVSLRPFTAKMHSRGSVNSKSKC</sequence>
<feature type="region of interest" description="Disordered" evidence="1">
    <location>
        <begin position="276"/>
        <end position="308"/>
    </location>
</feature>
<evidence type="ECO:0000313" key="2">
    <source>
        <dbReference type="EMBL" id="CAI2364311.1"/>
    </source>
</evidence>
<evidence type="ECO:0000256" key="1">
    <source>
        <dbReference type="SAM" id="MobiDB-lite"/>
    </source>
</evidence>
<organism evidence="2 3">
    <name type="scientific">Euplotes crassus</name>
    <dbReference type="NCBI Taxonomy" id="5936"/>
    <lineage>
        <taxon>Eukaryota</taxon>
        <taxon>Sar</taxon>
        <taxon>Alveolata</taxon>
        <taxon>Ciliophora</taxon>
        <taxon>Intramacronucleata</taxon>
        <taxon>Spirotrichea</taxon>
        <taxon>Hypotrichia</taxon>
        <taxon>Euplotida</taxon>
        <taxon>Euplotidae</taxon>
        <taxon>Moneuplotes</taxon>
    </lineage>
</organism>
<dbReference type="EMBL" id="CAMPGE010005456">
    <property type="protein sequence ID" value="CAI2364311.1"/>
    <property type="molecule type" value="Genomic_DNA"/>
</dbReference>
<keyword evidence="3" id="KW-1185">Reference proteome</keyword>